<comment type="similarity">
    <text evidence="1">Belongs to the type-I restriction system S methylase family.</text>
</comment>
<evidence type="ECO:0000256" key="3">
    <source>
        <dbReference type="ARBA" id="ARBA00023125"/>
    </source>
</evidence>
<dbReference type="GO" id="GO:0009307">
    <property type="term" value="P:DNA restriction-modification system"/>
    <property type="evidence" value="ECO:0007669"/>
    <property type="project" value="UniProtKB-KW"/>
</dbReference>
<reference evidence="5 6" key="1">
    <citation type="submission" date="2019-07" db="EMBL/GenBank/DDBJ databases">
        <title>Ln-dependent methylotrophs.</title>
        <authorList>
            <person name="Tani A."/>
        </authorList>
    </citation>
    <scope>NUCLEOTIDE SEQUENCE [LARGE SCALE GENOMIC DNA]</scope>
    <source>
        <strain evidence="5 6">SM89A</strain>
    </source>
</reference>
<keyword evidence="5" id="KW-0255">Endonuclease</keyword>
<evidence type="ECO:0000256" key="2">
    <source>
        <dbReference type="ARBA" id="ARBA00022747"/>
    </source>
</evidence>
<evidence type="ECO:0000313" key="5">
    <source>
        <dbReference type="EMBL" id="TRL31024.1"/>
    </source>
</evidence>
<dbReference type="Pfam" id="PF01420">
    <property type="entry name" value="Methylase_S"/>
    <property type="match status" value="2"/>
</dbReference>
<comment type="caution">
    <text evidence="5">The sequence shown here is derived from an EMBL/GenBank/DDBJ whole genome shotgun (WGS) entry which is preliminary data.</text>
</comment>
<accession>A0A549SN48</accession>
<evidence type="ECO:0000259" key="4">
    <source>
        <dbReference type="Pfam" id="PF01420"/>
    </source>
</evidence>
<dbReference type="PANTHER" id="PTHR30408:SF12">
    <property type="entry name" value="TYPE I RESTRICTION ENZYME MJAVIII SPECIFICITY SUBUNIT"/>
    <property type="match status" value="1"/>
</dbReference>
<keyword evidence="3" id="KW-0238">DNA-binding</keyword>
<keyword evidence="2" id="KW-0680">Restriction system</keyword>
<keyword evidence="5" id="KW-0540">Nuclease</keyword>
<dbReference type="GO" id="GO:0004519">
    <property type="term" value="F:endonuclease activity"/>
    <property type="evidence" value="ECO:0007669"/>
    <property type="project" value="UniProtKB-KW"/>
</dbReference>
<name>A0A549SN48_METSR</name>
<protein>
    <submittedName>
        <fullName evidence="5">Restriction endonuclease subunit S</fullName>
    </submittedName>
</protein>
<dbReference type="Proteomes" id="UP000316781">
    <property type="component" value="Unassembled WGS sequence"/>
</dbReference>
<evidence type="ECO:0000256" key="1">
    <source>
        <dbReference type="ARBA" id="ARBA00010923"/>
    </source>
</evidence>
<dbReference type="InterPro" id="IPR052021">
    <property type="entry name" value="Type-I_RS_S_subunit"/>
</dbReference>
<dbReference type="CDD" id="cd17496">
    <property type="entry name" value="RMtype1_S_BliBORF2384P-TRD1-CR1_like"/>
    <property type="match status" value="1"/>
</dbReference>
<proteinExistence type="inferred from homology"/>
<dbReference type="AlphaFoldDB" id="A0A549SN48"/>
<dbReference type="Gene3D" id="3.90.220.20">
    <property type="entry name" value="DNA methylase specificity domains"/>
    <property type="match status" value="2"/>
</dbReference>
<dbReference type="SUPFAM" id="SSF116734">
    <property type="entry name" value="DNA methylase specificity domain"/>
    <property type="match status" value="2"/>
</dbReference>
<feature type="domain" description="Type I restriction modification DNA specificity" evidence="4">
    <location>
        <begin position="5"/>
        <end position="163"/>
    </location>
</feature>
<sequence length="397" mass="42831">MRTAALGDLCEIIMGQAPSGETYNAEGDGAPLIAGASDFGEFSPKPKRHTTAPAKLSRVGDIILCVRATIGDLNWSDREYCLGRGVAGIRPNREKIDPSFAWWILHANAGNLAALGRGATFKQINRADIEGLEVSLPPLDEQRRIAAILDQANDLRRQRREAIAKLAKLSTGLFVELFGTPRISSASSSISDLGSISVFENGDRSSNYPSGDDILTSGIPFLSTKNIVDDKLDLGSLLFISSSKFASLSRGKARHNDLIITLRGTLGSCCIFDGPFSTAFINAQMMIIRPKSDMSPVFLHAYLTLPAIKEHLQQIGNGAAVPQLTAKQLAGLPIPHPPLPLQRAFAARVAEIDKLKAHHRAHLARLDALFASLQHRAFRGDLSAPSFSRAREKAASP</sequence>
<gene>
    <name evidence="5" type="ORF">FM996_14820</name>
</gene>
<dbReference type="InterPro" id="IPR044946">
    <property type="entry name" value="Restrct_endonuc_typeI_TRD_sf"/>
</dbReference>
<feature type="domain" description="Type I restriction modification DNA specificity" evidence="4">
    <location>
        <begin position="213"/>
        <end position="354"/>
    </location>
</feature>
<keyword evidence="5" id="KW-0378">Hydrolase</keyword>
<evidence type="ECO:0000313" key="6">
    <source>
        <dbReference type="Proteomes" id="UP000316781"/>
    </source>
</evidence>
<dbReference type="EMBL" id="VJMF01000061">
    <property type="protein sequence ID" value="TRL31024.1"/>
    <property type="molecule type" value="Genomic_DNA"/>
</dbReference>
<dbReference type="PANTHER" id="PTHR30408">
    <property type="entry name" value="TYPE-1 RESTRICTION ENZYME ECOKI SPECIFICITY PROTEIN"/>
    <property type="match status" value="1"/>
</dbReference>
<dbReference type="InterPro" id="IPR000055">
    <property type="entry name" value="Restrct_endonuc_typeI_TRD"/>
</dbReference>
<organism evidence="5 6">
    <name type="scientific">Methylosinus sporium</name>
    <dbReference type="NCBI Taxonomy" id="428"/>
    <lineage>
        <taxon>Bacteria</taxon>
        <taxon>Pseudomonadati</taxon>
        <taxon>Pseudomonadota</taxon>
        <taxon>Alphaproteobacteria</taxon>
        <taxon>Hyphomicrobiales</taxon>
        <taxon>Methylocystaceae</taxon>
        <taxon>Methylosinus</taxon>
    </lineage>
</organism>
<dbReference type="RefSeq" id="WP_142863657.1">
    <property type="nucleotide sequence ID" value="NZ_VJMF01000061.1"/>
</dbReference>
<dbReference type="GO" id="GO:0003677">
    <property type="term" value="F:DNA binding"/>
    <property type="evidence" value="ECO:0007669"/>
    <property type="project" value="UniProtKB-KW"/>
</dbReference>